<comment type="caution">
    <text evidence="2">The sequence shown here is derived from an EMBL/GenBank/DDBJ whole genome shotgun (WGS) entry which is preliminary data.</text>
</comment>
<dbReference type="OrthoDB" id="7446186at2759"/>
<feature type="compositionally biased region" description="Polar residues" evidence="1">
    <location>
        <begin position="257"/>
        <end position="272"/>
    </location>
</feature>
<feature type="compositionally biased region" description="Gly residues" evidence="1">
    <location>
        <begin position="194"/>
        <end position="205"/>
    </location>
</feature>
<dbReference type="EMBL" id="QKKF02016051">
    <property type="protein sequence ID" value="RZF41907.1"/>
    <property type="molecule type" value="Genomic_DNA"/>
</dbReference>
<dbReference type="AlphaFoldDB" id="A0A482X881"/>
<name>A0A482X881_LAOST</name>
<organism evidence="2 3">
    <name type="scientific">Laodelphax striatellus</name>
    <name type="common">Small brown planthopper</name>
    <name type="synonym">Delphax striatella</name>
    <dbReference type="NCBI Taxonomy" id="195883"/>
    <lineage>
        <taxon>Eukaryota</taxon>
        <taxon>Metazoa</taxon>
        <taxon>Ecdysozoa</taxon>
        <taxon>Arthropoda</taxon>
        <taxon>Hexapoda</taxon>
        <taxon>Insecta</taxon>
        <taxon>Pterygota</taxon>
        <taxon>Neoptera</taxon>
        <taxon>Paraneoptera</taxon>
        <taxon>Hemiptera</taxon>
        <taxon>Auchenorrhyncha</taxon>
        <taxon>Fulgoroidea</taxon>
        <taxon>Delphacidae</taxon>
        <taxon>Criomorphinae</taxon>
        <taxon>Laodelphax</taxon>
    </lineage>
</organism>
<proteinExistence type="predicted"/>
<dbReference type="InParanoid" id="A0A482X881"/>
<keyword evidence="3" id="KW-1185">Reference proteome</keyword>
<sequence>MHESDKCTLSLTWFYHHGKRPAIYKFIRIFGGGGLGPLPLEIAPLEQYNIDVIDKTVIHSVINTSMLSGYESIILITCAWRDMASFLISLEKMDGLQETMGPLSTKHDTDPGSPVDKKNPGSVFYAIYIPEPNKADKNESVLITPYRSASRRLFSRKRKMHDHVVCLTNQILACLTEGGGVCRTVNEEDKEKGGVGGGGGGGGGQLPSTEEECAAAWMSAVPCQCNWTVTDSKRLSWRNRSFINNIDARKECHCSEGDSNSVPESNNGLSKTSSDDESDNSGAESGDFYTPPSSPGSQRLHVSDEELSMESPDEGPDIFIYSDGPTYLDNAVYEALERDKLDSRKYPFICRLVQFISLHSKETRERWGQPKRSPNGQNPYLNSPSSMNSSFDNYSPCRPSMAHNFRNRKCNNFPSKRLLF</sequence>
<reference evidence="2 3" key="1">
    <citation type="journal article" date="2017" name="Gigascience">
        <title>Genome sequence of the small brown planthopper, Laodelphax striatellus.</title>
        <authorList>
            <person name="Zhu J."/>
            <person name="Jiang F."/>
            <person name="Wang X."/>
            <person name="Yang P."/>
            <person name="Bao Y."/>
            <person name="Zhao W."/>
            <person name="Wang W."/>
            <person name="Lu H."/>
            <person name="Wang Q."/>
            <person name="Cui N."/>
            <person name="Li J."/>
            <person name="Chen X."/>
            <person name="Luo L."/>
            <person name="Yu J."/>
            <person name="Kang L."/>
            <person name="Cui F."/>
        </authorList>
    </citation>
    <scope>NUCLEOTIDE SEQUENCE [LARGE SCALE GENOMIC DNA]</scope>
    <source>
        <strain evidence="2">Lst14</strain>
    </source>
</reference>
<feature type="region of interest" description="Disordered" evidence="1">
    <location>
        <begin position="188"/>
        <end position="208"/>
    </location>
</feature>
<feature type="region of interest" description="Disordered" evidence="1">
    <location>
        <begin position="254"/>
        <end position="321"/>
    </location>
</feature>
<evidence type="ECO:0000256" key="1">
    <source>
        <dbReference type="SAM" id="MobiDB-lite"/>
    </source>
</evidence>
<feature type="compositionally biased region" description="Acidic residues" evidence="1">
    <location>
        <begin position="305"/>
        <end position="316"/>
    </location>
</feature>
<protein>
    <submittedName>
        <fullName evidence="2">Uncharacterized protein</fullName>
    </submittedName>
</protein>
<accession>A0A482X881</accession>
<feature type="region of interest" description="Disordered" evidence="1">
    <location>
        <begin position="363"/>
        <end position="388"/>
    </location>
</feature>
<gene>
    <name evidence="2" type="ORF">LSTR_LSTR005675</name>
</gene>
<feature type="compositionally biased region" description="Polar residues" evidence="1">
    <location>
        <begin position="372"/>
        <end position="388"/>
    </location>
</feature>
<dbReference type="Proteomes" id="UP000291343">
    <property type="component" value="Unassembled WGS sequence"/>
</dbReference>
<evidence type="ECO:0000313" key="3">
    <source>
        <dbReference type="Proteomes" id="UP000291343"/>
    </source>
</evidence>
<evidence type="ECO:0000313" key="2">
    <source>
        <dbReference type="EMBL" id="RZF41907.1"/>
    </source>
</evidence>